<dbReference type="EMBL" id="BJYG01000006">
    <property type="protein sequence ID" value="GEN62516.1"/>
    <property type="molecule type" value="Genomic_DNA"/>
</dbReference>
<dbReference type="InterPro" id="IPR000073">
    <property type="entry name" value="AB_hydrolase_1"/>
</dbReference>
<dbReference type="Proteomes" id="UP000321746">
    <property type="component" value="Unassembled WGS sequence"/>
</dbReference>
<gene>
    <name evidence="3" type="ORF">AOE01nite_07400</name>
</gene>
<feature type="domain" description="AB hydrolase-1" evidence="2">
    <location>
        <begin position="39"/>
        <end position="248"/>
    </location>
</feature>
<keyword evidence="4" id="KW-1185">Reference proteome</keyword>
<sequence>MITRRSFAGILTTSAAAAVTLVASAKARAATARPQARNVVLVHGLFADGSSWLDVIARLQVKGFNVTSVQNPLTTLPEAVAAARVALDRQNGPTVFVGHSFAGTIVSEAGLHPNVSALVYVAARAPDAGEDYAALAKRFPKPPASAGIIFDGDEGRLSEAAFLRDFAGDLPDVRARQLYAVQEPFHKALLTGRTTQAAWRFRPCFYAVSTEDRTINPDLERFMAKRMSAKTIELKSGHLSLISHPDEITNLIIKATETPA</sequence>
<comment type="caution">
    <text evidence="3">The sequence shown here is derived from an EMBL/GenBank/DDBJ whole genome shotgun (WGS) entry which is preliminary data.</text>
</comment>
<dbReference type="RefSeq" id="WP_146886174.1">
    <property type="nucleotide sequence ID" value="NZ_BJYG01000006.1"/>
</dbReference>
<dbReference type="InterPro" id="IPR052897">
    <property type="entry name" value="Sec-Metab_Biosynth_Hydrolase"/>
</dbReference>
<dbReference type="OrthoDB" id="9814966at2"/>
<dbReference type="InterPro" id="IPR029058">
    <property type="entry name" value="AB_hydrolase_fold"/>
</dbReference>
<dbReference type="PANTHER" id="PTHR37017">
    <property type="entry name" value="AB HYDROLASE-1 DOMAIN-CONTAINING PROTEIN-RELATED"/>
    <property type="match status" value="1"/>
</dbReference>
<feature type="chain" id="PRO_5021845724" evidence="1">
    <location>
        <begin position="30"/>
        <end position="260"/>
    </location>
</feature>
<name>A0A511XHT6_9PROT</name>
<feature type="signal peptide" evidence="1">
    <location>
        <begin position="1"/>
        <end position="29"/>
    </location>
</feature>
<dbReference type="Gene3D" id="3.40.50.1820">
    <property type="entry name" value="alpha/beta hydrolase"/>
    <property type="match status" value="1"/>
</dbReference>
<dbReference type="PANTHER" id="PTHR37017:SF11">
    <property type="entry name" value="ESTERASE_LIPASE_THIOESTERASE DOMAIN-CONTAINING PROTEIN"/>
    <property type="match status" value="1"/>
</dbReference>
<keyword evidence="1" id="KW-0732">Signal</keyword>
<evidence type="ECO:0000313" key="3">
    <source>
        <dbReference type="EMBL" id="GEN62516.1"/>
    </source>
</evidence>
<evidence type="ECO:0000259" key="2">
    <source>
        <dbReference type="Pfam" id="PF12697"/>
    </source>
</evidence>
<dbReference type="Pfam" id="PF12697">
    <property type="entry name" value="Abhydrolase_6"/>
    <property type="match status" value="1"/>
</dbReference>
<dbReference type="GO" id="GO:0016787">
    <property type="term" value="F:hydrolase activity"/>
    <property type="evidence" value="ECO:0007669"/>
    <property type="project" value="UniProtKB-KW"/>
</dbReference>
<dbReference type="AlphaFoldDB" id="A0A511XHT6"/>
<protein>
    <submittedName>
        <fullName evidence="3">Alpha/beta hydrolase</fullName>
    </submittedName>
</protein>
<accession>A0A511XHT6</accession>
<organism evidence="3 4">
    <name type="scientific">Acetobacter oeni</name>
    <dbReference type="NCBI Taxonomy" id="304077"/>
    <lineage>
        <taxon>Bacteria</taxon>
        <taxon>Pseudomonadati</taxon>
        <taxon>Pseudomonadota</taxon>
        <taxon>Alphaproteobacteria</taxon>
        <taxon>Acetobacterales</taxon>
        <taxon>Acetobacteraceae</taxon>
        <taxon>Acetobacter</taxon>
    </lineage>
</organism>
<reference evidence="3 4" key="1">
    <citation type="submission" date="2019-07" db="EMBL/GenBank/DDBJ databases">
        <title>Whole genome shotgun sequence of Acetobacter oeni NBRC 105207.</title>
        <authorList>
            <person name="Hosoyama A."/>
            <person name="Uohara A."/>
            <person name="Ohji S."/>
            <person name="Ichikawa N."/>
        </authorList>
    </citation>
    <scope>NUCLEOTIDE SEQUENCE [LARGE SCALE GENOMIC DNA]</scope>
    <source>
        <strain evidence="3 4">NBRC 105207</strain>
    </source>
</reference>
<evidence type="ECO:0000313" key="4">
    <source>
        <dbReference type="Proteomes" id="UP000321746"/>
    </source>
</evidence>
<proteinExistence type="predicted"/>
<dbReference type="SUPFAM" id="SSF53474">
    <property type="entry name" value="alpha/beta-Hydrolases"/>
    <property type="match status" value="1"/>
</dbReference>
<keyword evidence="3" id="KW-0378">Hydrolase</keyword>
<evidence type="ECO:0000256" key="1">
    <source>
        <dbReference type="SAM" id="SignalP"/>
    </source>
</evidence>